<dbReference type="SUPFAM" id="SSF50182">
    <property type="entry name" value="Sm-like ribonucleoproteins"/>
    <property type="match status" value="1"/>
</dbReference>
<keyword evidence="3" id="KW-1003">Cell membrane</keyword>
<evidence type="ECO:0000256" key="8">
    <source>
        <dbReference type="SAM" id="Phobius"/>
    </source>
</evidence>
<feature type="region of interest" description="Disordered" evidence="7">
    <location>
        <begin position="55"/>
        <end position="80"/>
    </location>
</feature>
<dbReference type="EMBL" id="CP001614">
    <property type="protein sequence ID" value="ACR11491.1"/>
    <property type="molecule type" value="Genomic_DNA"/>
</dbReference>
<proteinExistence type="inferred from homology"/>
<dbReference type="KEGG" id="ttu:TERTU_0147"/>
<dbReference type="SUPFAM" id="SSF82689">
    <property type="entry name" value="Mechanosensitive channel protein MscS (YggB), C-terminal domain"/>
    <property type="match status" value="1"/>
</dbReference>
<dbReference type="STRING" id="377629.TERTU_0147"/>
<feature type="domain" description="Mechanosensitive ion channel MscS C-terminal" evidence="10">
    <location>
        <begin position="368"/>
        <end position="454"/>
    </location>
</feature>
<feature type="transmembrane region" description="Helical" evidence="8">
    <location>
        <begin position="169"/>
        <end position="189"/>
    </location>
</feature>
<evidence type="ECO:0000259" key="11">
    <source>
        <dbReference type="Pfam" id="PF21088"/>
    </source>
</evidence>
<dbReference type="OrthoDB" id="6500477at2"/>
<dbReference type="HOGENOM" id="CLU_037945_8_0_6"/>
<feature type="region of interest" description="Disordered" evidence="7">
    <location>
        <begin position="473"/>
        <end position="519"/>
    </location>
</feature>
<dbReference type="InterPro" id="IPR010920">
    <property type="entry name" value="LSM_dom_sf"/>
</dbReference>
<dbReference type="eggNOG" id="COG0668">
    <property type="taxonomic scope" value="Bacteria"/>
</dbReference>
<evidence type="ECO:0000256" key="1">
    <source>
        <dbReference type="ARBA" id="ARBA00004651"/>
    </source>
</evidence>
<dbReference type="GO" id="GO:0005886">
    <property type="term" value="C:plasma membrane"/>
    <property type="evidence" value="ECO:0007669"/>
    <property type="project" value="UniProtKB-SubCell"/>
</dbReference>
<dbReference type="Proteomes" id="UP000009080">
    <property type="component" value="Chromosome"/>
</dbReference>
<dbReference type="Gene3D" id="1.10.287.1260">
    <property type="match status" value="1"/>
</dbReference>
<evidence type="ECO:0000256" key="3">
    <source>
        <dbReference type="ARBA" id="ARBA00022475"/>
    </source>
</evidence>
<protein>
    <submittedName>
        <fullName evidence="12">MscS Mechanosensitive ion channel</fullName>
    </submittedName>
</protein>
<evidence type="ECO:0000256" key="4">
    <source>
        <dbReference type="ARBA" id="ARBA00022692"/>
    </source>
</evidence>
<dbReference type="PANTHER" id="PTHR30460:SF0">
    <property type="entry name" value="MODERATE CONDUCTANCE MECHANOSENSITIVE CHANNEL YBIO"/>
    <property type="match status" value="1"/>
</dbReference>
<dbReference type="Gene3D" id="2.30.30.60">
    <property type="match status" value="1"/>
</dbReference>
<keyword evidence="6 8" id="KW-0472">Membrane</keyword>
<keyword evidence="13" id="KW-1185">Reference proteome</keyword>
<name>C5BLD3_TERTT</name>
<dbReference type="SUPFAM" id="SSF82861">
    <property type="entry name" value="Mechanosensitive channel protein MscS (YggB), transmembrane region"/>
    <property type="match status" value="1"/>
</dbReference>
<feature type="transmembrane region" description="Helical" evidence="8">
    <location>
        <begin position="251"/>
        <end position="270"/>
    </location>
</feature>
<feature type="domain" description="Mechanosensitive ion channel MscS" evidence="9">
    <location>
        <begin position="296"/>
        <end position="360"/>
    </location>
</feature>
<evidence type="ECO:0000313" key="13">
    <source>
        <dbReference type="Proteomes" id="UP000009080"/>
    </source>
</evidence>
<evidence type="ECO:0000259" key="9">
    <source>
        <dbReference type="Pfam" id="PF00924"/>
    </source>
</evidence>
<feature type="transmembrane region" description="Helical" evidence="8">
    <location>
        <begin position="276"/>
        <end position="298"/>
    </location>
</feature>
<evidence type="ECO:0000259" key="10">
    <source>
        <dbReference type="Pfam" id="PF21082"/>
    </source>
</evidence>
<dbReference type="InterPro" id="IPR011014">
    <property type="entry name" value="MscS_channel_TM-2"/>
</dbReference>
<dbReference type="Pfam" id="PF21082">
    <property type="entry name" value="MS_channel_3rd"/>
    <property type="match status" value="1"/>
</dbReference>
<dbReference type="Pfam" id="PF21088">
    <property type="entry name" value="MS_channel_1st"/>
    <property type="match status" value="1"/>
</dbReference>
<evidence type="ECO:0000256" key="2">
    <source>
        <dbReference type="ARBA" id="ARBA00008017"/>
    </source>
</evidence>
<dbReference type="AlphaFoldDB" id="C5BLD3"/>
<dbReference type="InterPro" id="IPR049278">
    <property type="entry name" value="MS_channel_C"/>
</dbReference>
<dbReference type="RefSeq" id="WP_015817603.1">
    <property type="nucleotide sequence ID" value="NC_012997.1"/>
</dbReference>
<comment type="similarity">
    <text evidence="2">Belongs to the MscS (TC 1.A.23) family.</text>
</comment>
<keyword evidence="4 8" id="KW-0812">Transmembrane</keyword>
<dbReference type="InterPro" id="IPR011066">
    <property type="entry name" value="MscS_channel_C_sf"/>
</dbReference>
<dbReference type="InterPro" id="IPR045276">
    <property type="entry name" value="YbiO_bact"/>
</dbReference>
<reference evidence="12 13" key="1">
    <citation type="journal article" date="2009" name="PLoS ONE">
        <title>The complete genome of Teredinibacter turnerae T7901: an intracellular endosymbiont of marine wood-boring bivalves (shipworms).</title>
        <authorList>
            <person name="Yang J.C."/>
            <person name="Madupu R."/>
            <person name="Durkin A.S."/>
            <person name="Ekborg N.A."/>
            <person name="Pedamallu C.S."/>
            <person name="Hostetler J.B."/>
            <person name="Radune D."/>
            <person name="Toms B.S."/>
            <person name="Henrissat B."/>
            <person name="Coutinho P.M."/>
            <person name="Schwarz S."/>
            <person name="Field L."/>
            <person name="Trindade-Silva A.E."/>
            <person name="Soares C.A.G."/>
            <person name="Elshahawi S."/>
            <person name="Hanora A."/>
            <person name="Schmidt E.W."/>
            <person name="Haygood M.G."/>
            <person name="Posfai J."/>
            <person name="Benner J."/>
            <person name="Madinger C."/>
            <person name="Nove J."/>
            <person name="Anton B."/>
            <person name="Chaudhary K."/>
            <person name="Foster J."/>
            <person name="Holman A."/>
            <person name="Kumar S."/>
            <person name="Lessard P.A."/>
            <person name="Luyten Y.A."/>
            <person name="Slatko B."/>
            <person name="Wood N."/>
            <person name="Wu B."/>
            <person name="Teplitski M."/>
            <person name="Mougous J.D."/>
            <person name="Ward N."/>
            <person name="Eisen J.A."/>
            <person name="Badger J.H."/>
            <person name="Distel D.L."/>
        </authorList>
    </citation>
    <scope>NUCLEOTIDE SEQUENCE [LARGE SCALE GENOMIC DNA]</scope>
    <source>
        <strain evidence="13">ATCC 39867 / T7901</strain>
    </source>
</reference>
<keyword evidence="5 8" id="KW-1133">Transmembrane helix</keyword>
<dbReference type="GO" id="GO:0008381">
    <property type="term" value="F:mechanosensitive monoatomic ion channel activity"/>
    <property type="evidence" value="ECO:0007669"/>
    <property type="project" value="InterPro"/>
</dbReference>
<feature type="compositionally biased region" description="Basic and acidic residues" evidence="7">
    <location>
        <begin position="491"/>
        <end position="502"/>
    </location>
</feature>
<dbReference type="Gene3D" id="3.30.70.100">
    <property type="match status" value="1"/>
</dbReference>
<dbReference type="InterPro" id="IPR006685">
    <property type="entry name" value="MscS_channel_2nd"/>
</dbReference>
<dbReference type="InterPro" id="IPR023408">
    <property type="entry name" value="MscS_beta-dom_sf"/>
</dbReference>
<dbReference type="Pfam" id="PF00924">
    <property type="entry name" value="MS_channel_2nd"/>
    <property type="match status" value="1"/>
</dbReference>
<feature type="compositionally biased region" description="Acidic residues" evidence="7">
    <location>
        <begin position="508"/>
        <end position="519"/>
    </location>
</feature>
<dbReference type="PANTHER" id="PTHR30460">
    <property type="entry name" value="MODERATE CONDUCTANCE MECHANOSENSITIVE CHANNEL YBIO"/>
    <property type="match status" value="1"/>
</dbReference>
<evidence type="ECO:0000256" key="5">
    <source>
        <dbReference type="ARBA" id="ARBA00022989"/>
    </source>
</evidence>
<dbReference type="InterPro" id="IPR049142">
    <property type="entry name" value="MS_channel_1st"/>
</dbReference>
<feature type="transmembrane region" description="Helical" evidence="8">
    <location>
        <begin position="116"/>
        <end position="137"/>
    </location>
</feature>
<sequence>MLFMIVNFLSSRYGTRAVPKRAYRSSPSAFIVMLLMLCLTAIPIGVQAQVVNPADNNDNAEQVDDGGQSSGEESAADEDSGLDLGISELVDTAVSSEDWAGSVTKLLDDYGLSASLAGKLIATVGLALVFFLVFFILEKVLRKLLHKLQTSVDTISISFRRTGTYLSTLNKIVVLMMVCVYLMVLTGIWAENPTQTFIYAKSSVAFEFIATLGFLLALGALVFEVVSGVMDRVFHRWSSANSTRVQTLLPIARNVVNIALFLMLGITLISELGIDIMPLLAGAGVIGFAVGFGAQTLIKDLITGFIIIFEDLVQVGDVVTVGGKSGLVEKITIRKIQLRGLDGTVFTVPFSEIAIVENMTKEFSYYLMNVGVAYRESTDDVIEHLQAIGEEMQNEDDYKDLILAPIEILGVDSFADSAVIIKARIKTVPIKQWMVGREFNRRMKYRFDEAGIEIPFPHQTIYFGEDKNGKAPPANILLSKAEPANDSADDAAQKRDRSKDGVNSDGYKDDDDVESAVED</sequence>
<feature type="domain" description="Mechanosensitive ion channel transmembrane helices 2/3" evidence="11">
    <location>
        <begin position="254"/>
        <end position="295"/>
    </location>
</feature>
<evidence type="ECO:0000256" key="7">
    <source>
        <dbReference type="SAM" id="MobiDB-lite"/>
    </source>
</evidence>
<feature type="transmembrane region" description="Helical" evidence="8">
    <location>
        <begin position="209"/>
        <end position="230"/>
    </location>
</feature>
<organism evidence="12 13">
    <name type="scientific">Teredinibacter turnerae (strain ATCC 39867 / T7901)</name>
    <dbReference type="NCBI Taxonomy" id="377629"/>
    <lineage>
        <taxon>Bacteria</taxon>
        <taxon>Pseudomonadati</taxon>
        <taxon>Pseudomonadota</taxon>
        <taxon>Gammaproteobacteria</taxon>
        <taxon>Cellvibrionales</taxon>
        <taxon>Cellvibrionaceae</taxon>
        <taxon>Teredinibacter</taxon>
    </lineage>
</organism>
<accession>C5BLD3</accession>
<evidence type="ECO:0000256" key="6">
    <source>
        <dbReference type="ARBA" id="ARBA00023136"/>
    </source>
</evidence>
<evidence type="ECO:0000313" key="12">
    <source>
        <dbReference type="EMBL" id="ACR11491.1"/>
    </source>
</evidence>
<gene>
    <name evidence="12" type="ordered locus">TERTU_0147</name>
</gene>
<comment type="subcellular location">
    <subcellularLocation>
        <location evidence="1">Cell membrane</location>
        <topology evidence="1">Multi-pass membrane protein</topology>
    </subcellularLocation>
</comment>